<name>A0A5B8MPF5_9CHLO</name>
<proteinExistence type="predicted"/>
<sequence length="288" mass="31053">MTALTPSDVAKLLSSPLQGLKIFLKGRNSEEKSSKTNGKVLTRDFSPTRQVDDDLLMENPAASERVPLLGSPASPLLEEGMKMKAKKGSGEGGKGRSLWSAEPAPSSLYNVNGRKYGVWFFVCLFALAGLAFSTSLVVGNIAHNLLKLEMEEDQNRRVVLSSLVGVAAGTGSTAMSMKYFAKSYVCTCVCSASFAFGALVPVFPWLVNVFFLGLALNLVQQIATMAALVACCIYACGTYLEFVLARETPTFSRFFHPLLTGLKHLFYAAFMVGLTLCLGSGINNDWSL</sequence>
<evidence type="ECO:0000313" key="2">
    <source>
        <dbReference type="EMBL" id="CAD9713218.1"/>
    </source>
</evidence>
<feature type="transmembrane region" description="Helical" evidence="1">
    <location>
        <begin position="184"/>
        <end position="206"/>
    </location>
</feature>
<keyword evidence="1" id="KW-0472">Membrane</keyword>
<feature type="transmembrane region" description="Helical" evidence="1">
    <location>
        <begin position="265"/>
        <end position="282"/>
    </location>
</feature>
<evidence type="ECO:0000313" key="3">
    <source>
        <dbReference type="EMBL" id="QDZ21162.1"/>
    </source>
</evidence>
<evidence type="ECO:0000313" key="4">
    <source>
        <dbReference type="Proteomes" id="UP000316726"/>
    </source>
</evidence>
<feature type="transmembrane region" description="Helical" evidence="1">
    <location>
        <begin position="218"/>
        <end position="244"/>
    </location>
</feature>
<dbReference type="EMBL" id="HBHL01003303">
    <property type="protein sequence ID" value="CAD9713218.1"/>
    <property type="molecule type" value="Transcribed_RNA"/>
</dbReference>
<accession>A0A5B8MPF5</accession>
<reference evidence="3 4" key="1">
    <citation type="submission" date="2018-07" db="EMBL/GenBank/DDBJ databases">
        <title>The complete nuclear genome of the prasinophyte Chloropicon primus (CCMP1205).</title>
        <authorList>
            <person name="Pombert J.-F."/>
            <person name="Otis C."/>
            <person name="Turmel M."/>
            <person name="Lemieux C."/>
        </authorList>
    </citation>
    <scope>NUCLEOTIDE SEQUENCE [LARGE SCALE GENOMIC DNA]</scope>
    <source>
        <strain evidence="3 4">CCMP1205</strain>
    </source>
</reference>
<keyword evidence="1" id="KW-1133">Transmembrane helix</keyword>
<gene>
    <name evidence="3" type="ORF">A3770_05p36800</name>
    <name evidence="2" type="ORF">CPRI1469_LOCUS2067</name>
</gene>
<protein>
    <submittedName>
        <fullName evidence="3">Uncharacterized protein</fullName>
    </submittedName>
</protein>
<dbReference type="EMBL" id="CP031038">
    <property type="protein sequence ID" value="QDZ21162.1"/>
    <property type="molecule type" value="Genomic_DNA"/>
</dbReference>
<evidence type="ECO:0000256" key="1">
    <source>
        <dbReference type="SAM" id="Phobius"/>
    </source>
</evidence>
<dbReference type="AlphaFoldDB" id="A0A5B8MPF5"/>
<feature type="transmembrane region" description="Helical" evidence="1">
    <location>
        <begin position="158"/>
        <end position="177"/>
    </location>
</feature>
<feature type="transmembrane region" description="Helical" evidence="1">
    <location>
        <begin position="116"/>
        <end position="138"/>
    </location>
</feature>
<reference evidence="2" key="2">
    <citation type="submission" date="2021-01" db="EMBL/GenBank/DDBJ databases">
        <authorList>
            <person name="Corre E."/>
            <person name="Pelletier E."/>
            <person name="Niang G."/>
            <person name="Scheremetjew M."/>
            <person name="Finn R."/>
            <person name="Kale V."/>
            <person name="Holt S."/>
            <person name="Cochrane G."/>
            <person name="Meng A."/>
            <person name="Brown T."/>
            <person name="Cohen L."/>
        </authorList>
    </citation>
    <scope>NUCLEOTIDE SEQUENCE</scope>
    <source>
        <strain evidence="2">CCMP1205</strain>
    </source>
</reference>
<organism evidence="3 4">
    <name type="scientific">Chloropicon primus</name>
    <dbReference type="NCBI Taxonomy" id="1764295"/>
    <lineage>
        <taxon>Eukaryota</taxon>
        <taxon>Viridiplantae</taxon>
        <taxon>Chlorophyta</taxon>
        <taxon>Chloropicophyceae</taxon>
        <taxon>Chloropicales</taxon>
        <taxon>Chloropicaceae</taxon>
        <taxon>Chloropicon</taxon>
    </lineage>
</organism>
<dbReference type="Proteomes" id="UP000316726">
    <property type="component" value="Chromosome 5"/>
</dbReference>
<keyword evidence="1" id="KW-0812">Transmembrane</keyword>
<keyword evidence="4" id="KW-1185">Reference proteome</keyword>